<evidence type="ECO:0000313" key="2">
    <source>
        <dbReference type="EMBL" id="SDW45969.1"/>
    </source>
</evidence>
<gene>
    <name evidence="2" type="ORF">SAMN05421783_104106</name>
</gene>
<dbReference type="AlphaFoldDB" id="A0A1H2TRP5"/>
<dbReference type="Gene3D" id="3.10.180.10">
    <property type="entry name" value="2,3-Dihydroxybiphenyl 1,2-Dioxygenase, domain 1"/>
    <property type="match status" value="2"/>
</dbReference>
<feature type="domain" description="VOC" evidence="1">
    <location>
        <begin position="11"/>
        <end position="126"/>
    </location>
</feature>
<dbReference type="STRING" id="1058.SAMN05421783_104106"/>
<dbReference type="Proteomes" id="UP000198816">
    <property type="component" value="Unassembled WGS sequence"/>
</dbReference>
<dbReference type="InterPro" id="IPR052164">
    <property type="entry name" value="Anthracycline_SecMetBiosynth"/>
</dbReference>
<dbReference type="OrthoDB" id="9793039at2"/>
<dbReference type="PANTHER" id="PTHR33993:SF14">
    <property type="entry name" value="GB|AAF24581.1"/>
    <property type="match status" value="1"/>
</dbReference>
<dbReference type="InterPro" id="IPR037523">
    <property type="entry name" value="VOC_core"/>
</dbReference>
<dbReference type="EMBL" id="FNNZ01000004">
    <property type="protein sequence ID" value="SDW45969.1"/>
    <property type="molecule type" value="Genomic_DNA"/>
</dbReference>
<dbReference type="SUPFAM" id="SSF54593">
    <property type="entry name" value="Glyoxalase/Bleomycin resistance protein/Dihydroxybiphenyl dioxygenase"/>
    <property type="match status" value="2"/>
</dbReference>
<dbReference type="InterPro" id="IPR029068">
    <property type="entry name" value="Glyas_Bleomycin-R_OHBP_Dase"/>
</dbReference>
<sequence>MAEMTSYPPGTFCWVDLATNAPEAAKTFYGEIFGWTSEDLPTDYEVPYSILKRDGKRAAALYEMAPEQGAFPYWASYVRVMDVQASAEQAVELGGRLVMPAVDVMQLGRMAFIQDPTGAVLGLWEPGSLFGAELDNTYGARSWSELQTRNTKAASRFYEDLFGWTARTSKSLLDGRYTLFELDGKEVGGMIELDAEWGSMPPNWSIYFGVEDCDRALATTKRLGGSIVMDPKEVENVGRFAFLGDPQGAIFAVIQFGHP</sequence>
<dbReference type="PANTHER" id="PTHR33993">
    <property type="entry name" value="GLYOXALASE-RELATED"/>
    <property type="match status" value="1"/>
</dbReference>
<dbReference type="PROSITE" id="PS51819">
    <property type="entry name" value="VOC"/>
    <property type="match status" value="2"/>
</dbReference>
<dbReference type="Pfam" id="PF00903">
    <property type="entry name" value="Glyoxalase"/>
    <property type="match status" value="2"/>
</dbReference>
<organism evidence="2 3">
    <name type="scientific">Thiocapsa roseopersicina</name>
    <dbReference type="NCBI Taxonomy" id="1058"/>
    <lineage>
        <taxon>Bacteria</taxon>
        <taxon>Pseudomonadati</taxon>
        <taxon>Pseudomonadota</taxon>
        <taxon>Gammaproteobacteria</taxon>
        <taxon>Chromatiales</taxon>
        <taxon>Chromatiaceae</taxon>
        <taxon>Thiocapsa</taxon>
    </lineage>
</organism>
<name>A0A1H2TRP5_THIRO</name>
<feature type="domain" description="VOC" evidence="1">
    <location>
        <begin position="140"/>
        <end position="256"/>
    </location>
</feature>
<dbReference type="CDD" id="cd07247">
    <property type="entry name" value="SgaA_N_like"/>
    <property type="match status" value="2"/>
</dbReference>
<proteinExistence type="predicted"/>
<accession>A0A1H2TRP5</accession>
<evidence type="ECO:0000259" key="1">
    <source>
        <dbReference type="PROSITE" id="PS51819"/>
    </source>
</evidence>
<dbReference type="RefSeq" id="WP_093029222.1">
    <property type="nucleotide sequence ID" value="NZ_FNNZ01000004.1"/>
</dbReference>
<protein>
    <recommendedName>
        <fullName evidence="1">VOC domain-containing protein</fullName>
    </recommendedName>
</protein>
<dbReference type="InterPro" id="IPR004360">
    <property type="entry name" value="Glyas_Fos-R_dOase_dom"/>
</dbReference>
<keyword evidence="3" id="KW-1185">Reference proteome</keyword>
<evidence type="ECO:0000313" key="3">
    <source>
        <dbReference type="Proteomes" id="UP000198816"/>
    </source>
</evidence>
<reference evidence="3" key="1">
    <citation type="submission" date="2016-10" db="EMBL/GenBank/DDBJ databases">
        <authorList>
            <person name="Varghese N."/>
            <person name="Submissions S."/>
        </authorList>
    </citation>
    <scope>NUCLEOTIDE SEQUENCE [LARGE SCALE GENOMIC DNA]</scope>
    <source>
        <strain evidence="3">DSM 217</strain>
    </source>
</reference>